<feature type="compositionally biased region" description="Acidic residues" evidence="1">
    <location>
        <begin position="113"/>
        <end position="146"/>
    </location>
</feature>
<reference evidence="3" key="1">
    <citation type="submission" date="2023-10" db="EMBL/GenBank/DDBJ databases">
        <authorList>
            <person name="Hackl T."/>
        </authorList>
    </citation>
    <scope>NUCLEOTIDE SEQUENCE</scope>
</reference>
<feature type="region of interest" description="Disordered" evidence="1">
    <location>
        <begin position="113"/>
        <end position="150"/>
    </location>
</feature>
<accession>A0AAI8VH65</accession>
<keyword evidence="2" id="KW-0812">Transmembrane</keyword>
<comment type="caution">
    <text evidence="3">The sequence shown here is derived from an EMBL/GenBank/DDBJ whole genome shotgun (WGS) entry which is preliminary data.</text>
</comment>
<dbReference type="AlphaFoldDB" id="A0AAI8VH65"/>
<evidence type="ECO:0000256" key="1">
    <source>
        <dbReference type="SAM" id="MobiDB-lite"/>
    </source>
</evidence>
<sequence length="200" mass="20799">MCHTYIKSYPCGHSALGHRFCDEIELSTPHHEPAPCATVAFTLDVEHPPAPCPITHCAFQAKGRGWVCCVCGVGGNMIGSCAGRDAAGRKCCHVCCGGCRSTVGTVGVEDRDGAEDCAEDGNEDGDGGGEGEGDGDAFADADANETDSEHGEEVVESVCVGGIGVLAGVAAFYFARWVLPMLASHDFARGYWGGLERVGR</sequence>
<keyword evidence="2" id="KW-1133">Transmembrane helix</keyword>
<keyword evidence="2" id="KW-0472">Membrane</keyword>
<dbReference type="Proteomes" id="UP001295740">
    <property type="component" value="Unassembled WGS sequence"/>
</dbReference>
<keyword evidence="4" id="KW-1185">Reference proteome</keyword>
<proteinExistence type="predicted"/>
<dbReference type="EMBL" id="CAUWAG010000007">
    <property type="protein sequence ID" value="CAJ2504827.1"/>
    <property type="molecule type" value="Genomic_DNA"/>
</dbReference>
<protein>
    <submittedName>
        <fullName evidence="3">Uu.00g122210.m01.CDS01</fullName>
    </submittedName>
</protein>
<evidence type="ECO:0000313" key="4">
    <source>
        <dbReference type="Proteomes" id="UP001295740"/>
    </source>
</evidence>
<evidence type="ECO:0000256" key="2">
    <source>
        <dbReference type="SAM" id="Phobius"/>
    </source>
</evidence>
<name>A0AAI8VH65_9PEZI</name>
<gene>
    <name evidence="3" type="ORF">KHLLAP_LOCUS5295</name>
</gene>
<feature type="transmembrane region" description="Helical" evidence="2">
    <location>
        <begin position="160"/>
        <end position="179"/>
    </location>
</feature>
<evidence type="ECO:0000313" key="3">
    <source>
        <dbReference type="EMBL" id="CAJ2504827.1"/>
    </source>
</evidence>
<organism evidence="3 4">
    <name type="scientific">Anthostomella pinea</name>
    <dbReference type="NCBI Taxonomy" id="933095"/>
    <lineage>
        <taxon>Eukaryota</taxon>
        <taxon>Fungi</taxon>
        <taxon>Dikarya</taxon>
        <taxon>Ascomycota</taxon>
        <taxon>Pezizomycotina</taxon>
        <taxon>Sordariomycetes</taxon>
        <taxon>Xylariomycetidae</taxon>
        <taxon>Xylariales</taxon>
        <taxon>Xylariaceae</taxon>
        <taxon>Anthostomella</taxon>
    </lineage>
</organism>